<organism evidence="3">
    <name type="scientific">Laccaria bicolor (strain S238N-H82 / ATCC MYA-4686)</name>
    <name type="common">Bicoloured deceiver</name>
    <name type="synonym">Laccaria laccata var. bicolor</name>
    <dbReference type="NCBI Taxonomy" id="486041"/>
    <lineage>
        <taxon>Eukaryota</taxon>
        <taxon>Fungi</taxon>
        <taxon>Dikarya</taxon>
        <taxon>Basidiomycota</taxon>
        <taxon>Agaricomycotina</taxon>
        <taxon>Agaricomycetes</taxon>
        <taxon>Agaricomycetidae</taxon>
        <taxon>Agaricales</taxon>
        <taxon>Agaricineae</taxon>
        <taxon>Hydnangiaceae</taxon>
        <taxon>Laccaria</taxon>
    </lineage>
</organism>
<dbReference type="HOGENOM" id="CLU_2558673_0_0_1"/>
<dbReference type="RefSeq" id="XP_001888445.1">
    <property type="nucleotide sequence ID" value="XM_001888410.1"/>
</dbReference>
<protein>
    <submittedName>
        <fullName evidence="2">Predicted protein</fullName>
    </submittedName>
</protein>
<evidence type="ECO:0000313" key="3">
    <source>
        <dbReference type="Proteomes" id="UP000001194"/>
    </source>
</evidence>
<name>B0DX09_LACBS</name>
<evidence type="ECO:0000313" key="2">
    <source>
        <dbReference type="EMBL" id="EDR00851.1"/>
    </source>
</evidence>
<gene>
    <name evidence="2" type="ORF">LACBIDRAFT_312876</name>
</gene>
<dbReference type="GeneID" id="6084093"/>
<evidence type="ECO:0000256" key="1">
    <source>
        <dbReference type="SAM" id="MobiDB-lite"/>
    </source>
</evidence>
<reference evidence="2 3" key="1">
    <citation type="journal article" date="2008" name="Nature">
        <title>The genome of Laccaria bicolor provides insights into mycorrhizal symbiosis.</title>
        <authorList>
            <person name="Martin F."/>
            <person name="Aerts A."/>
            <person name="Ahren D."/>
            <person name="Brun A."/>
            <person name="Danchin E.G.J."/>
            <person name="Duchaussoy F."/>
            <person name="Gibon J."/>
            <person name="Kohler A."/>
            <person name="Lindquist E."/>
            <person name="Pereda V."/>
            <person name="Salamov A."/>
            <person name="Shapiro H.J."/>
            <person name="Wuyts J."/>
            <person name="Blaudez D."/>
            <person name="Buee M."/>
            <person name="Brokstein P."/>
            <person name="Canbaeck B."/>
            <person name="Cohen D."/>
            <person name="Courty P.E."/>
            <person name="Coutinho P.M."/>
            <person name="Delaruelle C."/>
            <person name="Detter J.C."/>
            <person name="Deveau A."/>
            <person name="DiFazio S."/>
            <person name="Duplessis S."/>
            <person name="Fraissinet-Tachet L."/>
            <person name="Lucic E."/>
            <person name="Frey-Klett P."/>
            <person name="Fourrey C."/>
            <person name="Feussner I."/>
            <person name="Gay G."/>
            <person name="Grimwood J."/>
            <person name="Hoegger P.J."/>
            <person name="Jain P."/>
            <person name="Kilaru S."/>
            <person name="Labbe J."/>
            <person name="Lin Y.C."/>
            <person name="Legue V."/>
            <person name="Le Tacon F."/>
            <person name="Marmeisse R."/>
            <person name="Melayah D."/>
            <person name="Montanini B."/>
            <person name="Muratet M."/>
            <person name="Nehls U."/>
            <person name="Niculita-Hirzel H."/>
            <person name="Oudot-Le Secq M.P."/>
            <person name="Peter M."/>
            <person name="Quesneville H."/>
            <person name="Rajashekar B."/>
            <person name="Reich M."/>
            <person name="Rouhier N."/>
            <person name="Schmutz J."/>
            <person name="Yin T."/>
            <person name="Chalot M."/>
            <person name="Henrissat B."/>
            <person name="Kuees U."/>
            <person name="Lucas S."/>
            <person name="Van de Peer Y."/>
            <person name="Podila G.K."/>
            <person name="Polle A."/>
            <person name="Pukkila P.J."/>
            <person name="Richardson P.M."/>
            <person name="Rouze P."/>
            <person name="Sanders I.R."/>
            <person name="Stajich J.E."/>
            <person name="Tunlid A."/>
            <person name="Tuskan G."/>
            <person name="Grigoriev I.V."/>
        </authorList>
    </citation>
    <scope>NUCLEOTIDE SEQUENCE [LARGE SCALE GENOMIC DNA]</scope>
    <source>
        <strain evidence="3">S238N-H82 / ATCC MYA-4686</strain>
    </source>
</reference>
<dbReference type="EMBL" id="DS547145">
    <property type="protein sequence ID" value="EDR00851.1"/>
    <property type="molecule type" value="Genomic_DNA"/>
</dbReference>
<sequence>MNDDEDCEDDDERGVDVDNERRRMGGGVGMFSRLAVTSRGVTDVEILRKQGPSLVSCRVRIQGTGDGGNDLCGALEVLPTHL</sequence>
<proteinExistence type="predicted"/>
<dbReference type="AlphaFoldDB" id="B0DX09"/>
<keyword evidence="3" id="KW-1185">Reference proteome</keyword>
<dbReference type="KEGG" id="lbc:LACBIDRAFT_312876"/>
<dbReference type="InParanoid" id="B0DX09"/>
<accession>B0DX09</accession>
<feature type="region of interest" description="Disordered" evidence="1">
    <location>
        <begin position="1"/>
        <end position="22"/>
    </location>
</feature>
<dbReference type="Proteomes" id="UP000001194">
    <property type="component" value="Unassembled WGS sequence"/>
</dbReference>
<feature type="compositionally biased region" description="Acidic residues" evidence="1">
    <location>
        <begin position="1"/>
        <end position="13"/>
    </location>
</feature>